<feature type="compositionally biased region" description="Low complexity" evidence="1">
    <location>
        <begin position="13"/>
        <end position="26"/>
    </location>
</feature>
<feature type="region of interest" description="Disordered" evidence="1">
    <location>
        <begin position="388"/>
        <end position="412"/>
    </location>
</feature>
<name>A0A4V1IUP2_9FUNG</name>
<accession>A0A4V1IUP2</accession>
<feature type="region of interest" description="Disordered" evidence="1">
    <location>
        <begin position="648"/>
        <end position="690"/>
    </location>
</feature>
<feature type="compositionally biased region" description="Basic and acidic residues" evidence="1">
    <location>
        <begin position="583"/>
        <end position="592"/>
    </location>
</feature>
<proteinExistence type="predicted"/>
<feature type="compositionally biased region" description="Pro residues" evidence="1">
    <location>
        <begin position="463"/>
        <end position="480"/>
    </location>
</feature>
<organism evidence="2 3">
    <name type="scientific">Caulochytrium protostelioides</name>
    <dbReference type="NCBI Taxonomy" id="1555241"/>
    <lineage>
        <taxon>Eukaryota</taxon>
        <taxon>Fungi</taxon>
        <taxon>Fungi incertae sedis</taxon>
        <taxon>Chytridiomycota</taxon>
        <taxon>Chytridiomycota incertae sedis</taxon>
        <taxon>Chytridiomycetes</taxon>
        <taxon>Caulochytriales</taxon>
        <taxon>Caulochytriaceae</taxon>
        <taxon>Caulochytrium</taxon>
    </lineage>
</organism>
<feature type="compositionally biased region" description="Pro residues" evidence="1">
    <location>
        <begin position="64"/>
        <end position="80"/>
    </location>
</feature>
<feature type="compositionally biased region" description="Low complexity" evidence="1">
    <location>
        <begin position="53"/>
        <end position="63"/>
    </location>
</feature>
<gene>
    <name evidence="2" type="ORF">CXG81DRAFT_26056</name>
</gene>
<feature type="compositionally biased region" description="Low complexity" evidence="1">
    <location>
        <begin position="398"/>
        <end position="408"/>
    </location>
</feature>
<dbReference type="AlphaFoldDB" id="A0A4V1IUP2"/>
<reference evidence="3" key="1">
    <citation type="journal article" date="2018" name="Nat. Microbiol.">
        <title>Leveraging single-cell genomics to expand the fungal tree of life.</title>
        <authorList>
            <person name="Ahrendt S.R."/>
            <person name="Quandt C.A."/>
            <person name="Ciobanu D."/>
            <person name="Clum A."/>
            <person name="Salamov A."/>
            <person name="Andreopoulos B."/>
            <person name="Cheng J.F."/>
            <person name="Woyke T."/>
            <person name="Pelin A."/>
            <person name="Henrissat B."/>
            <person name="Reynolds N.K."/>
            <person name="Benny G.L."/>
            <person name="Smith M.E."/>
            <person name="James T.Y."/>
            <person name="Grigoriev I.V."/>
        </authorList>
    </citation>
    <scope>NUCLEOTIDE SEQUENCE [LARGE SCALE GENOMIC DNA]</scope>
    <source>
        <strain evidence="3">ATCC 52028</strain>
    </source>
</reference>
<protein>
    <submittedName>
        <fullName evidence="2">Uncharacterized protein</fullName>
    </submittedName>
</protein>
<feature type="compositionally biased region" description="Low complexity" evidence="1">
    <location>
        <begin position="228"/>
        <end position="254"/>
    </location>
</feature>
<feature type="region of interest" description="Disordered" evidence="1">
    <location>
        <begin position="125"/>
        <end position="264"/>
    </location>
</feature>
<sequence length="771" mass="79068">MPLDGRARHPSRLRAVAAASTATAWASDDDAATRRDDGTATPSQPPTPAVLISTPSRTTGPASAPTPPPATATTPSPPQQPVLVWPRPPRRRSSLTATARQLQQVLIHQEQRAAAAAAAGLGVVTPDDVSESTVSTRSSRITLSPTWPFPFDPFAPPPTAPPRPDLPTAPILPPGPRSPPAAASSSWSTSASSSASSVSSLSSLSSPPAPSEVASFSFSASPPPSASPSPSWMARSATSLSAAVATARSRAVSLTPAVPPRPRIPSGAAAWIAAAAEAAAVRGPIVIPDDLEPDNTLDVWPLGPPRRPPSPAAPPPARTATEPSAPRLPRRLRRRAQTIEAAELATRRNAPFGLDADSDGPLPAAPAAPTPSTKAVWLARFSFTSRRRPAGLPRPIETTPATTPSASTVSLAGAAPASVPRLADRGRRSPVAAQFFLASDSEDGHALRIRDAGPVRPIAPSAAPSPSPSPSSSPPPPAPSPAASAPLPELMPAGRLGRAASEVVLARTPRSPKPRRTFASMRIRTLAAFPAWMDASTDRAPPPPPREAASAAAARARMPVSPTDSAYAASPWRGRSVSPVCHGSRDPDADGHTDALAALAAGRRSSGPSSGRDLRWPSAGLPSATSLTAMQLDATATAAALDDAWAPLPTQSQDGAYDDDDDGGGVDPATVIGDRRAMSPDGRRRARSAGARDLTPIWRQNGRFVLPSTRAAAPAHRMPAKPSAGGIDLAHGAGDGVGGLPRGESGRWSSCWTAENQQCSLCDSIAAFLGP</sequence>
<feature type="region of interest" description="Disordered" evidence="1">
    <location>
        <begin position="1"/>
        <end position="97"/>
    </location>
</feature>
<feature type="region of interest" description="Disordered" evidence="1">
    <location>
        <begin position="287"/>
        <end position="371"/>
    </location>
</feature>
<feature type="compositionally biased region" description="Pro residues" evidence="1">
    <location>
        <begin position="147"/>
        <end position="179"/>
    </location>
</feature>
<feature type="compositionally biased region" description="Low complexity" evidence="1">
    <location>
        <begin position="131"/>
        <end position="140"/>
    </location>
</feature>
<feature type="compositionally biased region" description="Pro residues" evidence="1">
    <location>
        <begin position="302"/>
        <end position="317"/>
    </location>
</feature>
<feature type="region of interest" description="Disordered" evidence="1">
    <location>
        <begin position="534"/>
        <end position="592"/>
    </location>
</feature>
<feature type="compositionally biased region" description="Low complexity" evidence="1">
    <location>
        <begin position="547"/>
        <end position="559"/>
    </location>
</feature>
<dbReference type="EMBL" id="ML014179">
    <property type="protein sequence ID" value="RKP01249.1"/>
    <property type="molecule type" value="Genomic_DNA"/>
</dbReference>
<evidence type="ECO:0000313" key="2">
    <source>
        <dbReference type="EMBL" id="RKP01249.1"/>
    </source>
</evidence>
<feature type="region of interest" description="Disordered" evidence="1">
    <location>
        <begin position="455"/>
        <end position="495"/>
    </location>
</feature>
<feature type="compositionally biased region" description="Low complexity" evidence="1">
    <location>
        <begin position="318"/>
        <end position="327"/>
    </location>
</feature>
<evidence type="ECO:0000313" key="3">
    <source>
        <dbReference type="Proteomes" id="UP000274922"/>
    </source>
</evidence>
<keyword evidence="3" id="KW-1185">Reference proteome</keyword>
<evidence type="ECO:0000256" key="1">
    <source>
        <dbReference type="SAM" id="MobiDB-lite"/>
    </source>
</evidence>
<feature type="compositionally biased region" description="Basic and acidic residues" evidence="1">
    <location>
        <begin position="673"/>
        <end position="683"/>
    </location>
</feature>
<feature type="compositionally biased region" description="Low complexity" evidence="1">
    <location>
        <begin position="180"/>
        <end position="220"/>
    </location>
</feature>
<dbReference type="Proteomes" id="UP000274922">
    <property type="component" value="Unassembled WGS sequence"/>
</dbReference>